<evidence type="ECO:0000313" key="1">
    <source>
        <dbReference type="EMBL" id="RMC97781.1"/>
    </source>
</evidence>
<dbReference type="EMBL" id="RFAQ01000053">
    <property type="protein sequence ID" value="RMC97781.1"/>
    <property type="molecule type" value="Genomic_DNA"/>
</dbReference>
<proteinExistence type="predicted"/>
<dbReference type="RefSeq" id="WP_122059793.1">
    <property type="nucleotide sequence ID" value="NZ_RFAQ01000053.1"/>
</dbReference>
<sequence length="284" mass="33368">MRLYKFLIITDEIINNPDIFKKKIFIGQYKHHITSKGQPRDHTVEIEYKNKFYTYINDDRITFMSFKYPNYEYRPVGYTIIDTDDIERIRLSISKSRTPWSVNHDTEDKQFSLEASLRQVNILKAVGSPNSNCISEKEILSNKNLKKKIKVRTGGYLNQGNIQKNKLHHFLMGVSVSDNTRKDRIMHHRGHTFDNRKEFLVDVKTSDHEKIHKETEPNNNIYRGKRIRIGDFFDTALYCNCIRTNGAKLECKSNCKGALLIDTIKSLNNFIKIIKSTQYKNLPR</sequence>
<reference evidence="1 2" key="1">
    <citation type="submission" date="2018-10" db="EMBL/GenBank/DDBJ databases">
        <title>Genome-centric metagenomics revealed C2 chemical producing, CO utilizing Clostridium with novel acetogenic gene cluster.</title>
        <authorList>
            <person name="Kang H."/>
            <person name="Park B."/>
            <person name="Choi I.G."/>
            <person name="Chang I.S."/>
        </authorList>
    </citation>
    <scope>NUCLEOTIDE SEQUENCE [LARGE SCALE GENOMIC DNA]</scope>
    <source>
        <strain evidence="1 2">H21-9</strain>
    </source>
</reference>
<evidence type="ECO:0000313" key="2">
    <source>
        <dbReference type="Proteomes" id="UP000277999"/>
    </source>
</evidence>
<gene>
    <name evidence="1" type="ORF">D9O40_14215</name>
</gene>
<protein>
    <recommendedName>
        <fullName evidence="3">HNH endonuclease</fullName>
    </recommendedName>
</protein>
<accession>A0A3M0SIJ9</accession>
<name>A0A3M0SIJ9_9CLOT</name>
<comment type="caution">
    <text evidence="1">The sequence shown here is derived from an EMBL/GenBank/DDBJ whole genome shotgun (WGS) entry which is preliminary data.</text>
</comment>
<organism evidence="1 2">
    <name type="scientific">Clostridium autoethanogenum</name>
    <dbReference type="NCBI Taxonomy" id="84023"/>
    <lineage>
        <taxon>Bacteria</taxon>
        <taxon>Bacillati</taxon>
        <taxon>Bacillota</taxon>
        <taxon>Clostridia</taxon>
        <taxon>Eubacteriales</taxon>
        <taxon>Clostridiaceae</taxon>
        <taxon>Clostridium</taxon>
    </lineage>
</organism>
<dbReference type="Proteomes" id="UP000277999">
    <property type="component" value="Unassembled WGS sequence"/>
</dbReference>
<evidence type="ECO:0008006" key="3">
    <source>
        <dbReference type="Google" id="ProtNLM"/>
    </source>
</evidence>
<dbReference type="AlphaFoldDB" id="A0A3M0SIJ9"/>